<reference evidence="2" key="3">
    <citation type="submission" date="2018-07" db="EMBL/GenBank/DDBJ databases">
        <authorList>
            <person name="Mckenzie S.K."/>
            <person name="Kronauer D.J.C."/>
        </authorList>
    </citation>
    <scope>NUCLEOTIDE SEQUENCE</scope>
    <source>
        <strain evidence="2">Clonal line C1</strain>
    </source>
</reference>
<name>A0A026WBB2_OOCBI</name>
<organism evidence="1 3">
    <name type="scientific">Ooceraea biroi</name>
    <name type="common">Clonal raider ant</name>
    <name type="synonym">Cerapachys biroi</name>
    <dbReference type="NCBI Taxonomy" id="2015173"/>
    <lineage>
        <taxon>Eukaryota</taxon>
        <taxon>Metazoa</taxon>
        <taxon>Ecdysozoa</taxon>
        <taxon>Arthropoda</taxon>
        <taxon>Hexapoda</taxon>
        <taxon>Insecta</taxon>
        <taxon>Pterygota</taxon>
        <taxon>Neoptera</taxon>
        <taxon>Endopterygota</taxon>
        <taxon>Hymenoptera</taxon>
        <taxon>Apocrita</taxon>
        <taxon>Aculeata</taxon>
        <taxon>Formicoidea</taxon>
        <taxon>Formicidae</taxon>
        <taxon>Dorylinae</taxon>
        <taxon>Ooceraea</taxon>
    </lineage>
</organism>
<dbReference type="Proteomes" id="UP000053097">
    <property type="component" value="Unassembled WGS sequence"/>
</dbReference>
<keyword evidence="3" id="KW-1185">Reference proteome</keyword>
<evidence type="ECO:0000313" key="3">
    <source>
        <dbReference type="Proteomes" id="UP000053097"/>
    </source>
</evidence>
<dbReference type="EMBL" id="KK107293">
    <property type="protein sequence ID" value="EZA53382.1"/>
    <property type="molecule type" value="Genomic_DNA"/>
</dbReference>
<proteinExistence type="predicted"/>
<reference evidence="2 4" key="2">
    <citation type="journal article" date="2018" name="Genome Res.">
        <title>The genomic architecture and molecular evolution of ant odorant receptors.</title>
        <authorList>
            <person name="McKenzie S.K."/>
            <person name="Kronauer D.J.C."/>
        </authorList>
    </citation>
    <scope>NUCLEOTIDE SEQUENCE [LARGE SCALE GENOMIC DNA]</scope>
    <source>
        <strain evidence="2">Clonal line C1</strain>
    </source>
</reference>
<accession>A0A026WBB2</accession>
<dbReference type="Proteomes" id="UP000279307">
    <property type="component" value="Chromosome 5"/>
</dbReference>
<evidence type="ECO:0000313" key="2">
    <source>
        <dbReference type="EMBL" id="RLU22686.1"/>
    </source>
</evidence>
<sequence>MAAVTCIRMRVYATVCVWQLTNQKLHQLETVQEERGSFKAQKQQWLPNYNWRPLDKNYDLSNKESTKKKTRMEFTKLEDWGQRMADPWIKKMQEISRQEREKWAAYKRKESGKLALDSVEETTKTNRLANNELISIGI</sequence>
<evidence type="ECO:0000313" key="4">
    <source>
        <dbReference type="Proteomes" id="UP000279307"/>
    </source>
</evidence>
<dbReference type="EMBL" id="QOIP01000005">
    <property type="protein sequence ID" value="RLU22686.1"/>
    <property type="molecule type" value="Genomic_DNA"/>
</dbReference>
<protein>
    <submittedName>
        <fullName evidence="1">Uncharacterized protein</fullName>
    </submittedName>
</protein>
<evidence type="ECO:0000313" key="1">
    <source>
        <dbReference type="EMBL" id="EZA53382.1"/>
    </source>
</evidence>
<gene>
    <name evidence="2" type="ORF">DMN91_004964</name>
    <name evidence="1" type="ORF">X777_06463</name>
</gene>
<dbReference type="AlphaFoldDB" id="A0A026WBB2"/>
<reference evidence="1 3" key="1">
    <citation type="journal article" date="2014" name="Curr. Biol.">
        <title>The genome of the clonal raider ant Cerapachys biroi.</title>
        <authorList>
            <person name="Oxley P.R."/>
            <person name="Ji L."/>
            <person name="Fetter-Pruneda I."/>
            <person name="McKenzie S.K."/>
            <person name="Li C."/>
            <person name="Hu H."/>
            <person name="Zhang G."/>
            <person name="Kronauer D.J."/>
        </authorList>
    </citation>
    <scope>NUCLEOTIDE SEQUENCE [LARGE SCALE GENOMIC DNA]</scope>
</reference>